<dbReference type="SUPFAM" id="SSF56553">
    <property type="entry name" value="Insert subdomain of RNA polymerase alpha subunit"/>
    <property type="match status" value="1"/>
</dbReference>
<dbReference type="SMART" id="SM00662">
    <property type="entry name" value="RPOLD"/>
    <property type="match status" value="1"/>
</dbReference>
<dbReference type="Gene3D" id="3.30.1360.10">
    <property type="entry name" value="RNA polymerase, RBP11-like subunit"/>
    <property type="match status" value="1"/>
</dbReference>
<dbReference type="GO" id="GO:0003899">
    <property type="term" value="F:DNA-directed RNA polymerase activity"/>
    <property type="evidence" value="ECO:0007669"/>
    <property type="project" value="InterPro"/>
</dbReference>
<dbReference type="GO" id="GO:0005736">
    <property type="term" value="C:RNA polymerase I complex"/>
    <property type="evidence" value="ECO:0007669"/>
    <property type="project" value="TreeGrafter"/>
</dbReference>
<dbReference type="Gene3D" id="2.170.120.12">
    <property type="entry name" value="DNA-directed RNA polymerase, insert domain"/>
    <property type="match status" value="1"/>
</dbReference>
<dbReference type="PANTHER" id="PTHR11800">
    <property type="entry name" value="DNA-DIRECTED RNA POLYMERASE"/>
    <property type="match status" value="1"/>
</dbReference>
<dbReference type="InterPro" id="IPR036603">
    <property type="entry name" value="RBP11-like"/>
</dbReference>
<evidence type="ECO:0000313" key="5">
    <source>
        <dbReference type="Proteomes" id="UP000799118"/>
    </source>
</evidence>
<organism evidence="4 5">
    <name type="scientific">Gymnopus androsaceus JB14</name>
    <dbReference type="NCBI Taxonomy" id="1447944"/>
    <lineage>
        <taxon>Eukaryota</taxon>
        <taxon>Fungi</taxon>
        <taxon>Dikarya</taxon>
        <taxon>Basidiomycota</taxon>
        <taxon>Agaricomycotina</taxon>
        <taxon>Agaricomycetes</taxon>
        <taxon>Agaricomycetidae</taxon>
        <taxon>Agaricales</taxon>
        <taxon>Marasmiineae</taxon>
        <taxon>Omphalotaceae</taxon>
        <taxon>Gymnopus</taxon>
    </lineage>
</organism>
<dbReference type="InterPro" id="IPR050518">
    <property type="entry name" value="Rpo3/RPB3_RNA_Pol_subunit"/>
</dbReference>
<dbReference type="InterPro" id="IPR033901">
    <property type="entry name" value="RNAPI/III_AC40"/>
</dbReference>
<evidence type="ECO:0000256" key="1">
    <source>
        <dbReference type="ARBA" id="ARBA00022478"/>
    </source>
</evidence>
<accession>A0A6A4H1I0</accession>
<dbReference type="Proteomes" id="UP000799118">
    <property type="component" value="Unassembled WGS sequence"/>
</dbReference>
<dbReference type="AlphaFoldDB" id="A0A6A4H1I0"/>
<dbReference type="GO" id="GO:0055029">
    <property type="term" value="C:nuclear DNA-directed RNA polymerase complex"/>
    <property type="evidence" value="ECO:0007669"/>
    <property type="project" value="UniProtKB-ARBA"/>
</dbReference>
<dbReference type="Pfam" id="PF01193">
    <property type="entry name" value="RNA_pol_L"/>
    <property type="match status" value="1"/>
</dbReference>
<reference evidence="4" key="1">
    <citation type="journal article" date="2019" name="Environ. Microbiol.">
        <title>Fungal ecological strategies reflected in gene transcription - a case study of two litter decomposers.</title>
        <authorList>
            <person name="Barbi F."/>
            <person name="Kohler A."/>
            <person name="Barry K."/>
            <person name="Baskaran P."/>
            <person name="Daum C."/>
            <person name="Fauchery L."/>
            <person name="Ihrmark K."/>
            <person name="Kuo A."/>
            <person name="LaButti K."/>
            <person name="Lipzen A."/>
            <person name="Morin E."/>
            <person name="Grigoriev I.V."/>
            <person name="Henrissat B."/>
            <person name="Lindahl B."/>
            <person name="Martin F."/>
        </authorList>
    </citation>
    <scope>NUCLEOTIDE SEQUENCE</scope>
    <source>
        <strain evidence="4">JB14</strain>
    </source>
</reference>
<proteinExistence type="predicted"/>
<keyword evidence="1" id="KW-0240">DNA-directed RNA polymerase</keyword>
<dbReference type="EMBL" id="ML769632">
    <property type="protein sequence ID" value="KAE9391214.1"/>
    <property type="molecule type" value="Genomic_DNA"/>
</dbReference>
<dbReference type="InterPro" id="IPR001514">
    <property type="entry name" value="DNA-dir_RNA_pol_30-40kDasu_CS"/>
</dbReference>
<evidence type="ECO:0000313" key="4">
    <source>
        <dbReference type="EMBL" id="KAE9391214.1"/>
    </source>
</evidence>
<dbReference type="PANTHER" id="PTHR11800:SF13">
    <property type="entry name" value="DNA-DIRECTED RNA POLYMERASES I AND III SUBUNIT RPAC1"/>
    <property type="match status" value="1"/>
</dbReference>
<keyword evidence="5" id="KW-1185">Reference proteome</keyword>
<protein>
    <submittedName>
        <fullName evidence="4">RBP11-like subunits of RNA polymerase</fullName>
    </submittedName>
</protein>
<name>A0A6A4H1I0_9AGAR</name>
<dbReference type="PROSITE" id="PS00446">
    <property type="entry name" value="RNA_POL_D_30KD"/>
    <property type="match status" value="1"/>
</dbReference>
<dbReference type="SUPFAM" id="SSF55257">
    <property type="entry name" value="RBP11-like subunits of RNA polymerase"/>
    <property type="match status" value="1"/>
</dbReference>
<feature type="domain" description="DNA-directed RNA polymerase RpoA/D/Rpb3-type" evidence="3">
    <location>
        <begin position="55"/>
        <end position="316"/>
    </location>
</feature>
<dbReference type="InterPro" id="IPR036643">
    <property type="entry name" value="RNApol_insert_sf"/>
</dbReference>
<dbReference type="GO" id="GO:0005666">
    <property type="term" value="C:RNA polymerase III complex"/>
    <property type="evidence" value="ECO:0007669"/>
    <property type="project" value="TreeGrafter"/>
</dbReference>
<dbReference type="GO" id="GO:0006351">
    <property type="term" value="P:DNA-templated transcription"/>
    <property type="evidence" value="ECO:0007669"/>
    <property type="project" value="InterPro"/>
</dbReference>
<evidence type="ECO:0000259" key="3">
    <source>
        <dbReference type="SMART" id="SM00662"/>
    </source>
</evidence>
<evidence type="ECO:0000256" key="2">
    <source>
        <dbReference type="ARBA" id="ARBA00023163"/>
    </source>
</evidence>
<dbReference type="GO" id="GO:0046983">
    <property type="term" value="F:protein dimerization activity"/>
    <property type="evidence" value="ECO:0007669"/>
    <property type="project" value="InterPro"/>
</dbReference>
<dbReference type="CDD" id="cd07032">
    <property type="entry name" value="RNAP_I_II_AC40"/>
    <property type="match status" value="1"/>
</dbReference>
<keyword evidence="2" id="KW-0804">Transcription</keyword>
<dbReference type="GO" id="GO:0003677">
    <property type="term" value="F:DNA binding"/>
    <property type="evidence" value="ECO:0007669"/>
    <property type="project" value="InterPro"/>
</dbReference>
<gene>
    <name evidence="4" type="ORF">BT96DRAFT_967631</name>
</gene>
<sequence>MDVDSRRLVQIGAERVSHIGDTEFPGHYPNEDHSWNLDKFREKLTVQIQRLSQRSIEFDLVGVDASIANAFRRIMIAEVPTMAIEQVYIFNNTTVIHDEILAHRIGLIPLNVDPTQMDMKEDGAPPTDRNTIEFQINIQCTHNPDYKKGSSSPTDDELYVNHQLLSSHVEWKPVGEQSTRMTDVAPTNPNIVLAKLRPGQGVEMSLLATYRLHPNIIIKSPIPIERADEFSKCFSPGVVKINKKKGTVEIDQKGMRNDTVSREVLRDPEFKDMVELGRIRDWFIFQVESESAYKPEQLLPEAINVMREKISTMREAATALLKAHGEGGDDDVVME</sequence>
<dbReference type="InterPro" id="IPR011263">
    <property type="entry name" value="DNA-dir_RNA_pol_RpoA/D/Rpb3"/>
</dbReference>
<dbReference type="OrthoDB" id="270173at2759"/>